<dbReference type="EMBL" id="CP000841">
    <property type="protein sequence ID" value="ABW32648.1"/>
    <property type="molecule type" value="Genomic_DNA"/>
</dbReference>
<dbReference type="KEGG" id="amr:AM1_D0153"/>
<sequence>MMNIKLNQHPEPFQPVTDPWQGTLVQSIPQHPSETPTVPWNLQAILSPTGIPDAPALSAGVREKSPTVQFLLRWGLKLSPTDHSVAGLRDALALLLWQASICQLSQILIEEELRLNVFGQDKLKTQIEKALALLFWLGQSDAMMPA</sequence>
<organism evidence="1 2">
    <name type="scientific">Acaryochloris marina (strain MBIC 11017)</name>
    <dbReference type="NCBI Taxonomy" id="329726"/>
    <lineage>
        <taxon>Bacteria</taxon>
        <taxon>Bacillati</taxon>
        <taxon>Cyanobacteriota</taxon>
        <taxon>Cyanophyceae</taxon>
        <taxon>Acaryochloridales</taxon>
        <taxon>Acaryochloridaceae</taxon>
        <taxon>Acaryochloris</taxon>
    </lineage>
</organism>
<gene>
    <name evidence="1" type="ordered locus">AM1_D0153</name>
</gene>
<accession>A8ZNR2</accession>
<dbReference type="OrthoDB" id="571916at2"/>
<keyword evidence="2" id="KW-1185">Reference proteome</keyword>
<dbReference type="HOGENOM" id="CLU_1773311_0_0_3"/>
<protein>
    <submittedName>
        <fullName evidence="1">Uncharacterized protein</fullName>
    </submittedName>
</protein>
<evidence type="ECO:0000313" key="1">
    <source>
        <dbReference type="EMBL" id="ABW32648.1"/>
    </source>
</evidence>
<keyword evidence="1" id="KW-0614">Plasmid</keyword>
<dbReference type="AlphaFoldDB" id="A8ZNR2"/>
<reference evidence="1 2" key="1">
    <citation type="journal article" date="2008" name="Proc. Natl. Acad. Sci. U.S.A.">
        <title>Niche adaptation and genome expansion in the chlorophyll d-producing cyanobacterium Acaryochloris marina.</title>
        <authorList>
            <person name="Swingley W.D."/>
            <person name="Chen M."/>
            <person name="Cheung P.C."/>
            <person name="Conrad A.L."/>
            <person name="Dejesa L.C."/>
            <person name="Hao J."/>
            <person name="Honchak B.M."/>
            <person name="Karbach L.E."/>
            <person name="Kurdoglu A."/>
            <person name="Lahiri S."/>
            <person name="Mastrian S.D."/>
            <person name="Miyashita H."/>
            <person name="Page L."/>
            <person name="Ramakrishna P."/>
            <person name="Satoh S."/>
            <person name="Sattley W.M."/>
            <person name="Shimada Y."/>
            <person name="Taylor H.L."/>
            <person name="Tomo T."/>
            <person name="Tsuchiya T."/>
            <person name="Wang Z.T."/>
            <person name="Raymond J."/>
            <person name="Mimuro M."/>
            <person name="Blankenship R.E."/>
            <person name="Touchman J.W."/>
        </authorList>
    </citation>
    <scope>NUCLEOTIDE SEQUENCE [LARGE SCALE GENOMIC DNA]</scope>
    <source>
        <strain evidence="2">MBIC 11017</strain>
        <plasmid evidence="2">Plasmid pREB4</plasmid>
    </source>
</reference>
<proteinExistence type="predicted"/>
<evidence type="ECO:0000313" key="2">
    <source>
        <dbReference type="Proteomes" id="UP000000268"/>
    </source>
</evidence>
<name>A8ZNR2_ACAM1</name>
<dbReference type="Proteomes" id="UP000000268">
    <property type="component" value="Plasmid pREB4"/>
</dbReference>
<dbReference type="RefSeq" id="WP_012167725.1">
    <property type="nucleotide sequence ID" value="NC_009929.1"/>
</dbReference>
<geneLocation type="plasmid" evidence="1 2">
    <name>pREB4</name>
</geneLocation>